<evidence type="ECO:0000256" key="5">
    <source>
        <dbReference type="SAM" id="Phobius"/>
    </source>
</evidence>
<dbReference type="InterPro" id="IPR033275">
    <property type="entry name" value="MARCH-like"/>
</dbReference>
<dbReference type="Pfam" id="PF12906">
    <property type="entry name" value="RINGv"/>
    <property type="match status" value="1"/>
</dbReference>
<dbReference type="InterPro" id="IPR022143">
    <property type="entry name" value="DUF3675"/>
</dbReference>
<evidence type="ECO:0000256" key="1">
    <source>
        <dbReference type="ARBA" id="ARBA00022723"/>
    </source>
</evidence>
<organism evidence="7 8">
    <name type="scientific">Datura stramonium</name>
    <name type="common">Jimsonweed</name>
    <name type="synonym">Common thornapple</name>
    <dbReference type="NCBI Taxonomy" id="4076"/>
    <lineage>
        <taxon>Eukaryota</taxon>
        <taxon>Viridiplantae</taxon>
        <taxon>Streptophyta</taxon>
        <taxon>Embryophyta</taxon>
        <taxon>Tracheophyta</taxon>
        <taxon>Spermatophyta</taxon>
        <taxon>Magnoliopsida</taxon>
        <taxon>eudicotyledons</taxon>
        <taxon>Gunneridae</taxon>
        <taxon>Pentapetalae</taxon>
        <taxon>asterids</taxon>
        <taxon>lamiids</taxon>
        <taxon>Solanales</taxon>
        <taxon>Solanaceae</taxon>
        <taxon>Solanoideae</taxon>
        <taxon>Datureae</taxon>
        <taxon>Datura</taxon>
    </lineage>
</organism>
<comment type="caution">
    <text evidence="7">The sequence shown here is derived from an EMBL/GenBank/DDBJ whole genome shotgun (WGS) entry which is preliminary data.</text>
</comment>
<keyword evidence="2" id="KW-0863">Zinc-finger</keyword>
<keyword evidence="5" id="KW-0812">Transmembrane</keyword>
<keyword evidence="8" id="KW-1185">Reference proteome</keyword>
<dbReference type="Proteomes" id="UP000823775">
    <property type="component" value="Unassembled WGS sequence"/>
</dbReference>
<evidence type="ECO:0000313" key="7">
    <source>
        <dbReference type="EMBL" id="MCD7470720.1"/>
    </source>
</evidence>
<dbReference type="InterPro" id="IPR013083">
    <property type="entry name" value="Znf_RING/FYVE/PHD"/>
</dbReference>
<dbReference type="EMBL" id="JACEIK010001599">
    <property type="protein sequence ID" value="MCD7470720.1"/>
    <property type="molecule type" value="Genomic_DNA"/>
</dbReference>
<dbReference type="PANTHER" id="PTHR23012:SF210">
    <property type="entry name" value="RING-CH-TYPE DOMAIN-CONTAINING PROTEIN"/>
    <property type="match status" value="1"/>
</dbReference>
<proteinExistence type="predicted"/>
<dbReference type="PROSITE" id="PS51292">
    <property type="entry name" value="ZF_RING_CH"/>
    <property type="match status" value="1"/>
</dbReference>
<feature type="domain" description="RING-CH-type" evidence="6">
    <location>
        <begin position="56"/>
        <end position="116"/>
    </location>
</feature>
<keyword evidence="1" id="KW-0479">Metal-binding</keyword>
<evidence type="ECO:0000313" key="8">
    <source>
        <dbReference type="Proteomes" id="UP000823775"/>
    </source>
</evidence>
<dbReference type="CDD" id="cd16495">
    <property type="entry name" value="RING_CH-C4HC3_MARCH"/>
    <property type="match status" value="1"/>
</dbReference>
<feature type="transmembrane region" description="Helical" evidence="5">
    <location>
        <begin position="177"/>
        <end position="196"/>
    </location>
</feature>
<dbReference type="Pfam" id="PF12428">
    <property type="entry name" value="DUF3675"/>
    <property type="match status" value="1"/>
</dbReference>
<feature type="compositionally biased region" description="Basic and acidic residues" evidence="4">
    <location>
        <begin position="1"/>
        <end position="12"/>
    </location>
</feature>
<gene>
    <name evidence="7" type="ORF">HAX54_010747</name>
</gene>
<keyword evidence="5" id="KW-0472">Membrane</keyword>
<reference evidence="7 8" key="1">
    <citation type="journal article" date="2021" name="BMC Genomics">
        <title>Datura genome reveals duplications of psychoactive alkaloid biosynthetic genes and high mutation rate following tissue culture.</title>
        <authorList>
            <person name="Rajewski A."/>
            <person name="Carter-House D."/>
            <person name="Stajich J."/>
            <person name="Litt A."/>
        </authorList>
    </citation>
    <scope>NUCLEOTIDE SEQUENCE [LARGE SCALE GENOMIC DNA]</scope>
    <source>
        <strain evidence="7">AR-01</strain>
    </source>
</reference>
<evidence type="ECO:0000256" key="4">
    <source>
        <dbReference type="SAM" id="MobiDB-lite"/>
    </source>
</evidence>
<keyword evidence="3" id="KW-0862">Zinc</keyword>
<sequence>MGEHLVVKDDRVWVGNPDGASSGEHGKKPEVERASSSKTVKEKELAVEQEEANEEMPLIGGAECRICQDEDSLNNLESPCGCSGSLKYAHRKCVQHWCNEKGDITCEICHQPYQPGYTAPPRARPEETIIDIGGGWQIAGTPLDLHDPRLLAIREAERQLLEAEYDDYNSTNASGVAFCRSAALILMAFLLLRHALPVADADGDDEDPSAFFSLFLLRLIGFLLPCYIMVWAISILQQRRQREEAAALATAQFAFVVQSGQPTGVQFAMASATPSVPASTDSSSVPEPMNRV</sequence>
<dbReference type="Gene3D" id="3.30.40.10">
    <property type="entry name" value="Zinc/RING finger domain, C3HC4 (zinc finger)"/>
    <property type="match status" value="1"/>
</dbReference>
<protein>
    <recommendedName>
        <fullName evidence="6">RING-CH-type domain-containing protein</fullName>
    </recommendedName>
</protein>
<dbReference type="PANTHER" id="PTHR23012">
    <property type="entry name" value="RING/FYVE/PHD ZINC FINGER DOMAIN-CONTAINING"/>
    <property type="match status" value="1"/>
</dbReference>
<dbReference type="InterPro" id="IPR011016">
    <property type="entry name" value="Znf_RING-CH"/>
</dbReference>
<dbReference type="SUPFAM" id="SSF57850">
    <property type="entry name" value="RING/U-box"/>
    <property type="match status" value="1"/>
</dbReference>
<feature type="transmembrane region" description="Helical" evidence="5">
    <location>
        <begin position="216"/>
        <end position="236"/>
    </location>
</feature>
<evidence type="ECO:0000256" key="2">
    <source>
        <dbReference type="ARBA" id="ARBA00022771"/>
    </source>
</evidence>
<evidence type="ECO:0000256" key="3">
    <source>
        <dbReference type="ARBA" id="ARBA00022833"/>
    </source>
</evidence>
<feature type="compositionally biased region" description="Basic and acidic residues" evidence="4">
    <location>
        <begin position="24"/>
        <end position="46"/>
    </location>
</feature>
<evidence type="ECO:0000259" key="6">
    <source>
        <dbReference type="PROSITE" id="PS51292"/>
    </source>
</evidence>
<feature type="region of interest" description="Disordered" evidence="4">
    <location>
        <begin position="1"/>
        <end position="54"/>
    </location>
</feature>
<keyword evidence="5" id="KW-1133">Transmembrane helix</keyword>
<dbReference type="SMART" id="SM00744">
    <property type="entry name" value="RINGv"/>
    <property type="match status" value="1"/>
</dbReference>
<name>A0ABS8TGT0_DATST</name>
<accession>A0ABS8TGT0</accession>